<dbReference type="PANTHER" id="PTHR10344:SF4">
    <property type="entry name" value="UMP-CMP KINASE 2, MITOCHONDRIAL"/>
    <property type="match status" value="1"/>
</dbReference>
<evidence type="ECO:0000256" key="1">
    <source>
        <dbReference type="ARBA" id="ARBA00009776"/>
    </source>
</evidence>
<keyword evidence="4 11" id="KW-0808">Transferase</keyword>
<protein>
    <recommendedName>
        <fullName evidence="3 11">Thymidylate kinase</fullName>
        <ecNumber evidence="2 11">2.7.4.9</ecNumber>
    </recommendedName>
    <alternativeName>
        <fullName evidence="11">dTMP kinase</fullName>
    </alternativeName>
</protein>
<dbReference type="RefSeq" id="WP_002564087.1">
    <property type="nucleotide sequence ID" value="NZ_CALJSN010000009.1"/>
</dbReference>
<organism evidence="13 14">
    <name type="scientific">Atopobium minutum</name>
    <dbReference type="NCBI Taxonomy" id="1381"/>
    <lineage>
        <taxon>Bacteria</taxon>
        <taxon>Bacillati</taxon>
        <taxon>Actinomycetota</taxon>
        <taxon>Coriobacteriia</taxon>
        <taxon>Coriobacteriales</taxon>
        <taxon>Atopobiaceae</taxon>
        <taxon>Atopobium</taxon>
    </lineage>
</organism>
<evidence type="ECO:0000256" key="4">
    <source>
        <dbReference type="ARBA" id="ARBA00022679"/>
    </source>
</evidence>
<sequence length="209" mass="22407">MAGVFISFEGIDGCGKTTQVQRLYDTLVAAGVDVICLREPGGTRISEAIRAVLLDKTNSEMCAECELLLYEASRAQMVKQVVEPALAAGSVVLCDRFYDSTFAYQAGGRGLDAQRVLTANKLGSCGIDPARTLILDLDPREGFARATKSGADRLEAEGLMFQTAVREGYLAVAQANPQRALLVNASGSPDEVYQRICDVLKDLIPQLGV</sequence>
<keyword evidence="6 11" id="KW-0547">Nucleotide-binding</keyword>
<dbReference type="SUPFAM" id="SSF52540">
    <property type="entry name" value="P-loop containing nucleoside triphosphate hydrolases"/>
    <property type="match status" value="1"/>
</dbReference>
<evidence type="ECO:0000256" key="2">
    <source>
        <dbReference type="ARBA" id="ARBA00012980"/>
    </source>
</evidence>
<dbReference type="InterPro" id="IPR039430">
    <property type="entry name" value="Thymidylate_kin-like_dom"/>
</dbReference>
<dbReference type="NCBIfam" id="TIGR00041">
    <property type="entry name" value="DTMP_kinase"/>
    <property type="match status" value="1"/>
</dbReference>
<dbReference type="Pfam" id="PF02223">
    <property type="entry name" value="Thymidylate_kin"/>
    <property type="match status" value="1"/>
</dbReference>
<dbReference type="FunFam" id="3.40.50.300:FF:000225">
    <property type="entry name" value="Thymidylate kinase"/>
    <property type="match status" value="1"/>
</dbReference>
<dbReference type="Gene3D" id="3.40.50.300">
    <property type="entry name" value="P-loop containing nucleotide triphosphate hydrolases"/>
    <property type="match status" value="1"/>
</dbReference>
<dbReference type="GO" id="GO:0004798">
    <property type="term" value="F:dTMP kinase activity"/>
    <property type="evidence" value="ECO:0007669"/>
    <property type="project" value="UniProtKB-UniRule"/>
</dbReference>
<comment type="catalytic activity">
    <reaction evidence="9 11">
        <text>dTMP + ATP = dTDP + ADP</text>
        <dbReference type="Rhea" id="RHEA:13517"/>
        <dbReference type="ChEBI" id="CHEBI:30616"/>
        <dbReference type="ChEBI" id="CHEBI:58369"/>
        <dbReference type="ChEBI" id="CHEBI:63528"/>
        <dbReference type="ChEBI" id="CHEBI:456216"/>
        <dbReference type="EC" id="2.7.4.9"/>
    </reaction>
</comment>
<evidence type="ECO:0000256" key="10">
    <source>
        <dbReference type="ARBA" id="ARBA00057735"/>
    </source>
</evidence>
<reference evidence="13 14" key="1">
    <citation type="submission" date="2016-10" db="EMBL/GenBank/DDBJ databases">
        <authorList>
            <person name="Varghese N."/>
            <person name="Submissions S."/>
        </authorList>
    </citation>
    <scope>NUCLEOTIDE SEQUENCE [LARGE SCALE GENOMIC DNA]</scope>
    <source>
        <strain evidence="13 14">DSM 20586</strain>
    </source>
</reference>
<evidence type="ECO:0000256" key="7">
    <source>
        <dbReference type="ARBA" id="ARBA00022777"/>
    </source>
</evidence>
<dbReference type="GO" id="GO:0006233">
    <property type="term" value="P:dTDP biosynthetic process"/>
    <property type="evidence" value="ECO:0007669"/>
    <property type="project" value="InterPro"/>
</dbReference>
<evidence type="ECO:0000256" key="3">
    <source>
        <dbReference type="ARBA" id="ARBA00017144"/>
    </source>
</evidence>
<dbReference type="InterPro" id="IPR027417">
    <property type="entry name" value="P-loop_NTPase"/>
</dbReference>
<dbReference type="InterPro" id="IPR018094">
    <property type="entry name" value="Thymidylate_kinase"/>
</dbReference>
<dbReference type="PANTHER" id="PTHR10344">
    <property type="entry name" value="THYMIDYLATE KINASE"/>
    <property type="match status" value="1"/>
</dbReference>
<dbReference type="InterPro" id="IPR018095">
    <property type="entry name" value="Thymidylate_kin_CS"/>
</dbReference>
<accession>A0AB38A7K1</accession>
<comment type="function">
    <text evidence="10 11">Phosphorylation of dTMP to form dTDP in both de novo and salvage pathways of dTTP synthesis.</text>
</comment>
<comment type="similarity">
    <text evidence="1 11">Belongs to the thymidylate kinase family.</text>
</comment>
<dbReference type="PROSITE" id="PS01331">
    <property type="entry name" value="THYMIDYLATE_KINASE"/>
    <property type="match status" value="1"/>
</dbReference>
<comment type="caution">
    <text evidence="13">The sequence shown here is derived from an EMBL/GenBank/DDBJ whole genome shotgun (WGS) entry which is preliminary data.</text>
</comment>
<evidence type="ECO:0000256" key="6">
    <source>
        <dbReference type="ARBA" id="ARBA00022741"/>
    </source>
</evidence>
<dbReference type="GO" id="GO:0006235">
    <property type="term" value="P:dTTP biosynthetic process"/>
    <property type="evidence" value="ECO:0007669"/>
    <property type="project" value="UniProtKB-UniRule"/>
</dbReference>
<evidence type="ECO:0000256" key="8">
    <source>
        <dbReference type="ARBA" id="ARBA00022840"/>
    </source>
</evidence>
<keyword evidence="8 11" id="KW-0067">ATP-binding</keyword>
<evidence type="ECO:0000256" key="11">
    <source>
        <dbReference type="HAMAP-Rule" id="MF_00165"/>
    </source>
</evidence>
<feature type="domain" description="Thymidylate kinase-like" evidence="12">
    <location>
        <begin position="8"/>
        <end position="196"/>
    </location>
</feature>
<dbReference type="EC" id="2.7.4.9" evidence="2 11"/>
<feature type="binding site" evidence="11">
    <location>
        <begin position="10"/>
        <end position="17"/>
    </location>
    <ligand>
        <name>ATP</name>
        <dbReference type="ChEBI" id="CHEBI:30616"/>
    </ligand>
</feature>
<dbReference type="GO" id="GO:0005524">
    <property type="term" value="F:ATP binding"/>
    <property type="evidence" value="ECO:0007669"/>
    <property type="project" value="UniProtKB-UniRule"/>
</dbReference>
<keyword evidence="5 11" id="KW-0545">Nucleotide biosynthesis</keyword>
<evidence type="ECO:0000256" key="5">
    <source>
        <dbReference type="ARBA" id="ARBA00022727"/>
    </source>
</evidence>
<dbReference type="CDD" id="cd01672">
    <property type="entry name" value="TMPK"/>
    <property type="match status" value="1"/>
</dbReference>
<dbReference type="GO" id="GO:0006227">
    <property type="term" value="P:dUDP biosynthetic process"/>
    <property type="evidence" value="ECO:0007669"/>
    <property type="project" value="TreeGrafter"/>
</dbReference>
<gene>
    <name evidence="11" type="primary">tmk</name>
    <name evidence="13" type="ORF">SAMN04489746_1246</name>
</gene>
<dbReference type="Proteomes" id="UP000183687">
    <property type="component" value="Unassembled WGS sequence"/>
</dbReference>
<proteinExistence type="inferred from homology"/>
<evidence type="ECO:0000256" key="9">
    <source>
        <dbReference type="ARBA" id="ARBA00048743"/>
    </source>
</evidence>
<dbReference type="AlphaFoldDB" id="A0AB38A7K1"/>
<dbReference type="HAMAP" id="MF_00165">
    <property type="entry name" value="Thymidylate_kinase"/>
    <property type="match status" value="1"/>
</dbReference>
<evidence type="ECO:0000313" key="13">
    <source>
        <dbReference type="EMBL" id="SEB89787.1"/>
    </source>
</evidence>
<dbReference type="EMBL" id="FNSH01000001">
    <property type="protein sequence ID" value="SEB89787.1"/>
    <property type="molecule type" value="Genomic_DNA"/>
</dbReference>
<dbReference type="GO" id="GO:0005829">
    <property type="term" value="C:cytosol"/>
    <property type="evidence" value="ECO:0007669"/>
    <property type="project" value="TreeGrafter"/>
</dbReference>
<evidence type="ECO:0000313" key="14">
    <source>
        <dbReference type="Proteomes" id="UP000183687"/>
    </source>
</evidence>
<keyword evidence="7 11" id="KW-0418">Kinase</keyword>
<evidence type="ECO:0000259" key="12">
    <source>
        <dbReference type="Pfam" id="PF02223"/>
    </source>
</evidence>
<name>A0AB38A7K1_9ACTN</name>